<protein>
    <submittedName>
        <fullName evidence="2">Uncharacterized protein</fullName>
    </submittedName>
</protein>
<evidence type="ECO:0000313" key="2">
    <source>
        <dbReference type="EMBL" id="CKT23532.1"/>
    </source>
</evidence>
<name>A0A655AJH1_MYCTX</name>
<organism evidence="2 3">
    <name type="scientific">Mycobacterium tuberculosis</name>
    <dbReference type="NCBI Taxonomy" id="1773"/>
    <lineage>
        <taxon>Bacteria</taxon>
        <taxon>Bacillati</taxon>
        <taxon>Actinomycetota</taxon>
        <taxon>Actinomycetes</taxon>
        <taxon>Mycobacteriales</taxon>
        <taxon>Mycobacteriaceae</taxon>
        <taxon>Mycobacterium</taxon>
        <taxon>Mycobacterium tuberculosis complex</taxon>
    </lineage>
</organism>
<proteinExistence type="predicted"/>
<gene>
    <name evidence="2" type="ORF">ERS027661_04094</name>
</gene>
<feature type="region of interest" description="Disordered" evidence="1">
    <location>
        <begin position="1"/>
        <end position="31"/>
    </location>
</feature>
<evidence type="ECO:0000313" key="3">
    <source>
        <dbReference type="Proteomes" id="UP000049023"/>
    </source>
</evidence>
<accession>A0A655AJH1</accession>
<dbReference type="AlphaFoldDB" id="A0A655AJH1"/>
<dbReference type="Proteomes" id="UP000049023">
    <property type="component" value="Unassembled WGS sequence"/>
</dbReference>
<dbReference type="EMBL" id="CNFU01001257">
    <property type="protein sequence ID" value="CKT23532.1"/>
    <property type="molecule type" value="Genomic_DNA"/>
</dbReference>
<reference evidence="2 3" key="1">
    <citation type="submission" date="2015-03" db="EMBL/GenBank/DDBJ databases">
        <authorList>
            <consortium name="Pathogen Informatics"/>
        </authorList>
    </citation>
    <scope>NUCLEOTIDE SEQUENCE [LARGE SCALE GENOMIC DNA]</scope>
    <source>
        <strain evidence="2 3">Bir 187</strain>
    </source>
</reference>
<evidence type="ECO:0000256" key="1">
    <source>
        <dbReference type="SAM" id="MobiDB-lite"/>
    </source>
</evidence>
<sequence>MKTFPRPDTAAAASLRKPDAPPAPELKKPDDGVVVELKNPGLCCQPKPKGNAPTVPLPAKSRVWVKAVSMGWSGLIVLASIS</sequence>